<reference evidence="1 2" key="1">
    <citation type="submission" date="2014-04" db="EMBL/GenBank/DDBJ databases">
        <authorList>
            <consortium name="DOE Joint Genome Institute"/>
            <person name="Kuo A."/>
            <person name="Ruytinx J."/>
            <person name="Rineau F."/>
            <person name="Colpaert J."/>
            <person name="Kohler A."/>
            <person name="Nagy L.G."/>
            <person name="Floudas D."/>
            <person name="Copeland A."/>
            <person name="Barry K.W."/>
            <person name="Cichocki N."/>
            <person name="Veneault-Fourrey C."/>
            <person name="LaButti K."/>
            <person name="Lindquist E.A."/>
            <person name="Lipzen A."/>
            <person name="Lundell T."/>
            <person name="Morin E."/>
            <person name="Murat C."/>
            <person name="Sun H."/>
            <person name="Tunlid A."/>
            <person name="Henrissat B."/>
            <person name="Grigoriev I.V."/>
            <person name="Hibbett D.S."/>
            <person name="Martin F."/>
            <person name="Nordberg H.P."/>
            <person name="Cantor M.N."/>
            <person name="Hua S.X."/>
        </authorList>
    </citation>
    <scope>NUCLEOTIDE SEQUENCE [LARGE SCALE GENOMIC DNA]</scope>
    <source>
        <strain evidence="1 2">UH-Slu-Lm8-n1</strain>
    </source>
</reference>
<evidence type="ECO:0000313" key="1">
    <source>
        <dbReference type="EMBL" id="KIK39902.1"/>
    </source>
</evidence>
<gene>
    <name evidence="1" type="ORF">CY34DRAFT_88378</name>
</gene>
<keyword evidence="2" id="KW-1185">Reference proteome</keyword>
<dbReference type="Proteomes" id="UP000054485">
    <property type="component" value="Unassembled WGS sequence"/>
</dbReference>
<dbReference type="EMBL" id="KN835324">
    <property type="protein sequence ID" value="KIK39902.1"/>
    <property type="molecule type" value="Genomic_DNA"/>
</dbReference>
<sequence length="59" mass="6589">LGDDGWVLGSNGRFLFWVPPASRKPFYNPQTALVIPGGSVELDLSRIAHGTCWQHCYEE</sequence>
<dbReference type="InParanoid" id="A0A0D0B017"/>
<dbReference type="HOGENOM" id="CLU_193207_0_0_1"/>
<reference evidence="2" key="2">
    <citation type="submission" date="2015-01" db="EMBL/GenBank/DDBJ databases">
        <title>Evolutionary Origins and Diversification of the Mycorrhizal Mutualists.</title>
        <authorList>
            <consortium name="DOE Joint Genome Institute"/>
            <consortium name="Mycorrhizal Genomics Consortium"/>
            <person name="Kohler A."/>
            <person name="Kuo A."/>
            <person name="Nagy L.G."/>
            <person name="Floudas D."/>
            <person name="Copeland A."/>
            <person name="Barry K.W."/>
            <person name="Cichocki N."/>
            <person name="Veneault-Fourrey C."/>
            <person name="LaButti K."/>
            <person name="Lindquist E.A."/>
            <person name="Lipzen A."/>
            <person name="Lundell T."/>
            <person name="Morin E."/>
            <person name="Murat C."/>
            <person name="Riley R."/>
            <person name="Ohm R."/>
            <person name="Sun H."/>
            <person name="Tunlid A."/>
            <person name="Henrissat B."/>
            <person name="Grigoriev I.V."/>
            <person name="Hibbett D.S."/>
            <person name="Martin F."/>
        </authorList>
    </citation>
    <scope>NUCLEOTIDE SEQUENCE [LARGE SCALE GENOMIC DNA]</scope>
    <source>
        <strain evidence="2">UH-Slu-Lm8-n1</strain>
    </source>
</reference>
<proteinExistence type="predicted"/>
<dbReference type="AlphaFoldDB" id="A0A0D0B017"/>
<feature type="non-terminal residue" evidence="1">
    <location>
        <position position="1"/>
    </location>
</feature>
<organism evidence="1 2">
    <name type="scientific">Suillus luteus UH-Slu-Lm8-n1</name>
    <dbReference type="NCBI Taxonomy" id="930992"/>
    <lineage>
        <taxon>Eukaryota</taxon>
        <taxon>Fungi</taxon>
        <taxon>Dikarya</taxon>
        <taxon>Basidiomycota</taxon>
        <taxon>Agaricomycotina</taxon>
        <taxon>Agaricomycetes</taxon>
        <taxon>Agaricomycetidae</taxon>
        <taxon>Boletales</taxon>
        <taxon>Suillineae</taxon>
        <taxon>Suillaceae</taxon>
        <taxon>Suillus</taxon>
    </lineage>
</organism>
<evidence type="ECO:0000313" key="2">
    <source>
        <dbReference type="Proteomes" id="UP000054485"/>
    </source>
</evidence>
<accession>A0A0D0B017</accession>
<dbReference type="OrthoDB" id="10659101at2759"/>
<protein>
    <submittedName>
        <fullName evidence="1">Uncharacterized protein</fullName>
    </submittedName>
</protein>
<name>A0A0D0B017_9AGAM</name>
<dbReference type="STRING" id="930992.A0A0D0B017"/>